<sequence>MVFGALVLVTAAVFAWGVFSGRLERLSVTAPMVFVAVGVVLGTVAAPGLRPATATVTALTEATLAWVLFSDASRVGLRELRHDAGVFGRLLGVGLPLTVAAGGFAAWWLLGLPDPWLALLVGAALAPTDAALGAVVVTNPVVPARIRRVLNVESGLNDGIVTPVVMLALAGAAAAEGHSGSELGALVQLVGGTAVGAAAGAGGGILLRTAGRRGWAQESFAGPAVLALALLAYAGALAVLLSVVAHGLTAGPLATRYGRREVA</sequence>
<evidence type="ECO:0000256" key="1">
    <source>
        <dbReference type="ARBA" id="ARBA00004651"/>
    </source>
</evidence>
<evidence type="ECO:0000313" key="10">
    <source>
        <dbReference type="EMBL" id="BAL87444.1"/>
    </source>
</evidence>
<dbReference type="STRING" id="512565.AMIS_22240"/>
<evidence type="ECO:0000256" key="2">
    <source>
        <dbReference type="ARBA" id="ARBA00022448"/>
    </source>
</evidence>
<evidence type="ECO:0000256" key="3">
    <source>
        <dbReference type="ARBA" id="ARBA00022449"/>
    </source>
</evidence>
<protein>
    <recommendedName>
        <fullName evidence="9">Cation/H+ exchanger transmembrane domain-containing protein</fullName>
    </recommendedName>
</protein>
<feature type="transmembrane region" description="Helical" evidence="8">
    <location>
        <begin position="86"/>
        <end position="110"/>
    </location>
</feature>
<evidence type="ECO:0000313" key="11">
    <source>
        <dbReference type="Proteomes" id="UP000007882"/>
    </source>
</evidence>
<keyword evidence="6" id="KW-0406">Ion transport</keyword>
<reference evidence="10 11" key="1">
    <citation type="submission" date="2012-02" db="EMBL/GenBank/DDBJ databases">
        <title>Complete genome sequence of Actinoplanes missouriensis 431 (= NBRC 102363).</title>
        <authorList>
            <person name="Ohnishi Y."/>
            <person name="Ishikawa J."/>
            <person name="Sekine M."/>
            <person name="Hosoyama A."/>
            <person name="Harada T."/>
            <person name="Narita H."/>
            <person name="Hata T."/>
            <person name="Konno Y."/>
            <person name="Tutikane K."/>
            <person name="Fujita N."/>
            <person name="Horinouchi S."/>
            <person name="Hayakawa M."/>
        </authorList>
    </citation>
    <scope>NUCLEOTIDE SEQUENCE [LARGE SCALE GENOMIC DNA]</scope>
    <source>
        <strain evidence="11">ATCC 14538 / DSM 43046 / CBS 188.64 / JCM 3121 / NBRC 102363 / NCIMB 12654 / NRRL B-3342 / UNCC 431</strain>
    </source>
</reference>
<feature type="transmembrane region" description="Helical" evidence="8">
    <location>
        <begin position="116"/>
        <end position="142"/>
    </location>
</feature>
<organism evidence="10 11">
    <name type="scientific">Actinoplanes missouriensis (strain ATCC 14538 / DSM 43046 / CBS 188.64 / JCM 3121 / NBRC 102363 / NCIMB 12654 / NRRL B-3342 / UNCC 431)</name>
    <dbReference type="NCBI Taxonomy" id="512565"/>
    <lineage>
        <taxon>Bacteria</taxon>
        <taxon>Bacillati</taxon>
        <taxon>Actinomycetota</taxon>
        <taxon>Actinomycetes</taxon>
        <taxon>Micromonosporales</taxon>
        <taxon>Micromonosporaceae</taxon>
        <taxon>Actinoplanes</taxon>
    </lineage>
</organism>
<evidence type="ECO:0000256" key="4">
    <source>
        <dbReference type="ARBA" id="ARBA00022692"/>
    </source>
</evidence>
<evidence type="ECO:0000256" key="7">
    <source>
        <dbReference type="ARBA" id="ARBA00023136"/>
    </source>
</evidence>
<keyword evidence="5 8" id="KW-1133">Transmembrane helix</keyword>
<proteinExistence type="predicted"/>
<dbReference type="GO" id="GO:0015297">
    <property type="term" value="F:antiporter activity"/>
    <property type="evidence" value="ECO:0007669"/>
    <property type="project" value="UniProtKB-KW"/>
</dbReference>
<dbReference type="Proteomes" id="UP000007882">
    <property type="component" value="Chromosome"/>
</dbReference>
<dbReference type="GO" id="GO:1902600">
    <property type="term" value="P:proton transmembrane transport"/>
    <property type="evidence" value="ECO:0007669"/>
    <property type="project" value="InterPro"/>
</dbReference>
<evidence type="ECO:0000256" key="6">
    <source>
        <dbReference type="ARBA" id="ARBA00023065"/>
    </source>
</evidence>
<feature type="domain" description="Cation/H+ exchanger transmembrane" evidence="9">
    <location>
        <begin position="12"/>
        <end position="239"/>
    </location>
</feature>
<evidence type="ECO:0000259" key="9">
    <source>
        <dbReference type="Pfam" id="PF00999"/>
    </source>
</evidence>
<dbReference type="eggNOG" id="COG0025">
    <property type="taxonomic scope" value="Bacteria"/>
</dbReference>
<accession>I0H357</accession>
<dbReference type="GO" id="GO:0005886">
    <property type="term" value="C:plasma membrane"/>
    <property type="evidence" value="ECO:0007669"/>
    <property type="project" value="UniProtKB-SubCell"/>
</dbReference>
<gene>
    <name evidence="10" type="ordered locus">AMIS_22240</name>
</gene>
<dbReference type="HOGENOM" id="CLU_1056155_0_0_11"/>
<dbReference type="PATRIC" id="fig|512565.3.peg.2221"/>
<feature type="transmembrane region" description="Helical" evidence="8">
    <location>
        <begin position="30"/>
        <end position="49"/>
    </location>
</feature>
<feature type="transmembrane region" description="Helical" evidence="8">
    <location>
        <begin position="219"/>
        <end position="245"/>
    </location>
</feature>
<comment type="subcellular location">
    <subcellularLocation>
        <location evidence="1">Cell membrane</location>
        <topology evidence="1">Multi-pass membrane protein</topology>
    </subcellularLocation>
</comment>
<keyword evidence="3" id="KW-0050">Antiport</keyword>
<feature type="transmembrane region" description="Helical" evidence="8">
    <location>
        <begin position="154"/>
        <end position="174"/>
    </location>
</feature>
<name>I0H357_ACTM4</name>
<dbReference type="AlphaFoldDB" id="I0H357"/>
<dbReference type="InterPro" id="IPR006153">
    <property type="entry name" value="Cation/H_exchanger_TM"/>
</dbReference>
<evidence type="ECO:0000256" key="5">
    <source>
        <dbReference type="ARBA" id="ARBA00022989"/>
    </source>
</evidence>
<keyword evidence="7 8" id="KW-0472">Membrane</keyword>
<dbReference type="EMBL" id="AP012319">
    <property type="protein sequence ID" value="BAL87444.1"/>
    <property type="molecule type" value="Genomic_DNA"/>
</dbReference>
<keyword evidence="2" id="KW-0813">Transport</keyword>
<evidence type="ECO:0000256" key="8">
    <source>
        <dbReference type="SAM" id="Phobius"/>
    </source>
</evidence>
<keyword evidence="11" id="KW-1185">Reference proteome</keyword>
<dbReference type="Pfam" id="PF00999">
    <property type="entry name" value="Na_H_Exchanger"/>
    <property type="match status" value="1"/>
</dbReference>
<dbReference type="KEGG" id="ams:AMIS_22240"/>
<dbReference type="PANTHER" id="PTHR32507:SF8">
    <property type="entry name" value="CNH1P"/>
    <property type="match status" value="1"/>
</dbReference>
<dbReference type="OrthoDB" id="9810759at2"/>
<keyword evidence="4 8" id="KW-0812">Transmembrane</keyword>
<dbReference type="PANTHER" id="PTHR32507">
    <property type="entry name" value="NA(+)/H(+) ANTIPORTER 1"/>
    <property type="match status" value="1"/>
</dbReference>
<feature type="transmembrane region" description="Helical" evidence="8">
    <location>
        <begin position="186"/>
        <end position="207"/>
    </location>
</feature>